<evidence type="ECO:0000256" key="3">
    <source>
        <dbReference type="ARBA" id="ARBA00022691"/>
    </source>
</evidence>
<name>A0A418VLA2_9PROT</name>
<keyword evidence="5" id="KW-0408">Iron</keyword>
<keyword evidence="3" id="KW-0949">S-adenosyl-L-methionine</keyword>
<evidence type="ECO:0000313" key="9">
    <source>
        <dbReference type="Proteomes" id="UP000283458"/>
    </source>
</evidence>
<dbReference type="CDD" id="cd01335">
    <property type="entry name" value="Radical_SAM"/>
    <property type="match status" value="1"/>
</dbReference>
<dbReference type="GO" id="GO:0051536">
    <property type="term" value="F:iron-sulfur cluster binding"/>
    <property type="evidence" value="ECO:0007669"/>
    <property type="project" value="UniProtKB-KW"/>
</dbReference>
<dbReference type="Pfam" id="PF04055">
    <property type="entry name" value="Radical_SAM"/>
    <property type="match status" value="1"/>
</dbReference>
<dbReference type="EMBL" id="QYUL01000006">
    <property type="protein sequence ID" value="RJF76866.1"/>
    <property type="molecule type" value="Genomic_DNA"/>
</dbReference>
<dbReference type="CDD" id="cd21109">
    <property type="entry name" value="SPASM"/>
    <property type="match status" value="1"/>
</dbReference>
<dbReference type="InterPro" id="IPR050377">
    <property type="entry name" value="Radical_SAM_PqqE_MftC-like"/>
</dbReference>
<proteinExistence type="predicted"/>
<dbReference type="InterPro" id="IPR013785">
    <property type="entry name" value="Aldolase_TIM"/>
</dbReference>
<dbReference type="InterPro" id="IPR023885">
    <property type="entry name" value="4Fe4S-binding_SPASM_dom"/>
</dbReference>
<evidence type="ECO:0000256" key="6">
    <source>
        <dbReference type="ARBA" id="ARBA00023014"/>
    </source>
</evidence>
<dbReference type="SUPFAM" id="SSF102114">
    <property type="entry name" value="Radical SAM enzymes"/>
    <property type="match status" value="1"/>
</dbReference>
<evidence type="ECO:0000256" key="2">
    <source>
        <dbReference type="ARBA" id="ARBA00022485"/>
    </source>
</evidence>
<evidence type="ECO:0000256" key="5">
    <source>
        <dbReference type="ARBA" id="ARBA00023004"/>
    </source>
</evidence>
<evidence type="ECO:0000259" key="7">
    <source>
        <dbReference type="PROSITE" id="PS51918"/>
    </source>
</evidence>
<dbReference type="OrthoDB" id="5288924at2"/>
<comment type="cofactor">
    <cofactor evidence="1">
        <name>[4Fe-4S] cluster</name>
        <dbReference type="ChEBI" id="CHEBI:49883"/>
    </cofactor>
</comment>
<protein>
    <submittedName>
        <fullName evidence="8">Radical SAM protein</fullName>
    </submittedName>
</protein>
<dbReference type="InterPro" id="IPR058240">
    <property type="entry name" value="rSAM_sf"/>
</dbReference>
<dbReference type="PROSITE" id="PS51918">
    <property type="entry name" value="RADICAL_SAM"/>
    <property type="match status" value="1"/>
</dbReference>
<organism evidence="8 9">
    <name type="scientific">Azospirillum cavernae</name>
    <dbReference type="NCBI Taxonomy" id="2320860"/>
    <lineage>
        <taxon>Bacteria</taxon>
        <taxon>Pseudomonadati</taxon>
        <taxon>Pseudomonadota</taxon>
        <taxon>Alphaproteobacteria</taxon>
        <taxon>Rhodospirillales</taxon>
        <taxon>Azospirillaceae</taxon>
        <taxon>Azospirillum</taxon>
    </lineage>
</organism>
<keyword evidence="9" id="KW-1185">Reference proteome</keyword>
<dbReference type="InterPro" id="IPR034391">
    <property type="entry name" value="AdoMet-like_SPASM_containing"/>
</dbReference>
<dbReference type="AlphaFoldDB" id="A0A418VLA2"/>
<accession>A0A418VLA2</accession>
<sequence>MQETVSHPDAVALPVLPTPQPSAGVEAYRRERELALAHTSRRRENWERYLRGRFGGEDIDYLPVKLDIENVSRCNFRCRMCQVSDWPKGRRAADMSLDDFKHLLDEQYGVVEIKLQGMGEPLLQGDAVFDMIRHARSSHIWVRTTTNASLLHLHDNHRKLIDADPNEVQISIDGADRAVFEAIRRGSVFERVVANCRLINAYCDERGVSRTKMWVVVQRDNLHQLSDFVELAAAMGFHDLTFSLTLTDWGQKEWRERNDEILVDGKVSEEACWNLVERGRALGVAVSFWRVTEKYDTRRRETLCPWPFERLYVSSDLRAVPCCTVGTPEASDLGDARELTAAWTGETYRQFRRAHLNGDLPEICHGCYRNGSEPA</sequence>
<dbReference type="SFLD" id="SFLDG01387">
    <property type="entry name" value="BtrN-like_SPASM_domain_contain"/>
    <property type="match status" value="1"/>
</dbReference>
<keyword evidence="4" id="KW-0479">Metal-binding</keyword>
<evidence type="ECO:0000256" key="1">
    <source>
        <dbReference type="ARBA" id="ARBA00001966"/>
    </source>
</evidence>
<dbReference type="InterPro" id="IPR007197">
    <property type="entry name" value="rSAM"/>
</dbReference>
<gene>
    <name evidence="8" type="ORF">D3877_28725</name>
</gene>
<dbReference type="RefSeq" id="WP_119834217.1">
    <property type="nucleotide sequence ID" value="NZ_QYUL01000006.1"/>
</dbReference>
<dbReference type="PANTHER" id="PTHR11228">
    <property type="entry name" value="RADICAL SAM DOMAIN PROTEIN"/>
    <property type="match status" value="1"/>
</dbReference>
<evidence type="ECO:0000313" key="8">
    <source>
        <dbReference type="EMBL" id="RJF76866.1"/>
    </source>
</evidence>
<keyword evidence="6" id="KW-0411">Iron-sulfur</keyword>
<dbReference type="GO" id="GO:0046872">
    <property type="term" value="F:metal ion binding"/>
    <property type="evidence" value="ECO:0007669"/>
    <property type="project" value="UniProtKB-KW"/>
</dbReference>
<dbReference type="Proteomes" id="UP000283458">
    <property type="component" value="Unassembled WGS sequence"/>
</dbReference>
<feature type="domain" description="Radical SAM core" evidence="7">
    <location>
        <begin position="54"/>
        <end position="285"/>
    </location>
</feature>
<dbReference type="SFLD" id="SFLDS00029">
    <property type="entry name" value="Radical_SAM"/>
    <property type="match status" value="1"/>
</dbReference>
<dbReference type="PANTHER" id="PTHR11228:SF7">
    <property type="entry name" value="PQQA PEPTIDE CYCLASE"/>
    <property type="match status" value="1"/>
</dbReference>
<dbReference type="Pfam" id="PF13186">
    <property type="entry name" value="SPASM"/>
    <property type="match status" value="1"/>
</dbReference>
<evidence type="ECO:0000256" key="4">
    <source>
        <dbReference type="ARBA" id="ARBA00022723"/>
    </source>
</evidence>
<dbReference type="Gene3D" id="3.20.20.70">
    <property type="entry name" value="Aldolase class I"/>
    <property type="match status" value="1"/>
</dbReference>
<reference evidence="8 9" key="1">
    <citation type="submission" date="2018-09" db="EMBL/GenBank/DDBJ databases">
        <authorList>
            <person name="Zhu H."/>
        </authorList>
    </citation>
    <scope>NUCLEOTIDE SEQUENCE [LARGE SCALE GENOMIC DNA]</scope>
    <source>
        <strain evidence="8 9">K2W22B-5</strain>
    </source>
</reference>
<dbReference type="SFLD" id="SFLDG01067">
    <property type="entry name" value="SPASM/twitch_domain_containing"/>
    <property type="match status" value="1"/>
</dbReference>
<dbReference type="GO" id="GO:0003824">
    <property type="term" value="F:catalytic activity"/>
    <property type="evidence" value="ECO:0007669"/>
    <property type="project" value="InterPro"/>
</dbReference>
<comment type="caution">
    <text evidence="8">The sequence shown here is derived from an EMBL/GenBank/DDBJ whole genome shotgun (WGS) entry which is preliminary data.</text>
</comment>
<keyword evidence="2" id="KW-0004">4Fe-4S</keyword>